<keyword evidence="2" id="KW-1185">Reference proteome</keyword>
<comment type="caution">
    <text evidence="1">The sequence shown here is derived from an EMBL/GenBank/DDBJ whole genome shotgun (WGS) entry which is preliminary data.</text>
</comment>
<dbReference type="AlphaFoldDB" id="A0A2D0N845"/>
<evidence type="ECO:0000313" key="2">
    <source>
        <dbReference type="Proteomes" id="UP000223913"/>
    </source>
</evidence>
<name>A0A2D0N845_FLAN2</name>
<organism evidence="1 2">
    <name type="scientific">Flavilitoribacter nigricans (strain ATCC 23147 / DSM 23189 / NBRC 102662 / NCIMB 1420 / SS-2)</name>
    <name type="common">Lewinella nigricans</name>
    <dbReference type="NCBI Taxonomy" id="1122177"/>
    <lineage>
        <taxon>Bacteria</taxon>
        <taxon>Pseudomonadati</taxon>
        <taxon>Bacteroidota</taxon>
        <taxon>Saprospiria</taxon>
        <taxon>Saprospirales</taxon>
        <taxon>Lewinellaceae</taxon>
        <taxon>Flavilitoribacter</taxon>
    </lineage>
</organism>
<proteinExistence type="predicted"/>
<sequence length="60" mass="6626">MQSKNGKFTGNSNFNHPRSGEKVHIEAKSCLFFMIIIPVKLAIEKPDPIFPIILNGAQTG</sequence>
<gene>
    <name evidence="1" type="ORF">CRP01_21415</name>
</gene>
<dbReference type="Proteomes" id="UP000223913">
    <property type="component" value="Unassembled WGS sequence"/>
</dbReference>
<reference evidence="1 2" key="1">
    <citation type="submission" date="2017-10" db="EMBL/GenBank/DDBJ databases">
        <title>The draft genome sequence of Lewinella nigricans NBRC 102662.</title>
        <authorList>
            <person name="Wang K."/>
        </authorList>
    </citation>
    <scope>NUCLEOTIDE SEQUENCE [LARGE SCALE GENOMIC DNA]</scope>
    <source>
        <strain evidence="1 2">NBRC 102662</strain>
    </source>
</reference>
<protein>
    <submittedName>
        <fullName evidence="1">Uncharacterized protein</fullName>
    </submittedName>
</protein>
<evidence type="ECO:0000313" key="1">
    <source>
        <dbReference type="EMBL" id="PHN04566.1"/>
    </source>
</evidence>
<accession>A0A2D0N845</accession>
<dbReference type="EMBL" id="PDUD01000025">
    <property type="protein sequence ID" value="PHN04566.1"/>
    <property type="molecule type" value="Genomic_DNA"/>
</dbReference>